<proteinExistence type="predicted"/>
<evidence type="ECO:0008006" key="4">
    <source>
        <dbReference type="Google" id="ProtNLM"/>
    </source>
</evidence>
<dbReference type="SUPFAM" id="SSF52540">
    <property type="entry name" value="P-loop containing nucleoside triphosphate hydrolases"/>
    <property type="match status" value="1"/>
</dbReference>
<comment type="caution">
    <text evidence="2">The sequence shown here is derived from an EMBL/GenBank/DDBJ whole genome shotgun (WGS) entry which is preliminary data.</text>
</comment>
<protein>
    <recommendedName>
        <fullName evidence="4">Phosphotransferase</fullName>
    </recommendedName>
</protein>
<gene>
    <name evidence="2" type="ORF">KSB_60770</name>
</gene>
<dbReference type="Proteomes" id="UP000654345">
    <property type="component" value="Unassembled WGS sequence"/>
</dbReference>
<dbReference type="RefSeq" id="WP_201373969.1">
    <property type="nucleotide sequence ID" value="NZ_BNJG01000002.1"/>
</dbReference>
<name>A0ABQ3UYH8_9CHLR</name>
<dbReference type="InterPro" id="IPR027417">
    <property type="entry name" value="P-loop_NTPase"/>
</dbReference>
<reference evidence="2 3" key="1">
    <citation type="journal article" date="2021" name="Int. J. Syst. Evol. Microbiol.">
        <title>Reticulibacter mediterranei gen. nov., sp. nov., within the new family Reticulibacteraceae fam. nov., and Ktedonospora formicarum gen. nov., sp. nov., Ktedonobacter robiniae sp. nov., Dictyobacter formicarum sp. nov. and Dictyobacter arantiisoli sp. nov., belonging to the class Ktedonobacteria.</title>
        <authorList>
            <person name="Yabe S."/>
            <person name="Zheng Y."/>
            <person name="Wang C.M."/>
            <person name="Sakai Y."/>
            <person name="Abe K."/>
            <person name="Yokota A."/>
            <person name="Donadio S."/>
            <person name="Cavaletti L."/>
            <person name="Monciardini P."/>
        </authorList>
    </citation>
    <scope>NUCLEOTIDE SEQUENCE [LARGE SCALE GENOMIC DNA]</scope>
    <source>
        <strain evidence="2 3">SOSP1-30</strain>
    </source>
</reference>
<evidence type="ECO:0000313" key="2">
    <source>
        <dbReference type="EMBL" id="GHO57602.1"/>
    </source>
</evidence>
<feature type="region of interest" description="Disordered" evidence="1">
    <location>
        <begin position="1"/>
        <end position="22"/>
    </location>
</feature>
<dbReference type="Gene3D" id="3.40.50.300">
    <property type="entry name" value="P-loop containing nucleotide triphosphate hydrolases"/>
    <property type="match status" value="1"/>
</dbReference>
<dbReference type="Pfam" id="PF07931">
    <property type="entry name" value="CPT"/>
    <property type="match status" value="1"/>
</dbReference>
<organism evidence="2 3">
    <name type="scientific">Ktedonobacter robiniae</name>
    <dbReference type="NCBI Taxonomy" id="2778365"/>
    <lineage>
        <taxon>Bacteria</taxon>
        <taxon>Bacillati</taxon>
        <taxon>Chloroflexota</taxon>
        <taxon>Ktedonobacteria</taxon>
        <taxon>Ktedonobacterales</taxon>
        <taxon>Ktedonobacteraceae</taxon>
        <taxon>Ktedonobacter</taxon>
    </lineage>
</organism>
<evidence type="ECO:0000313" key="3">
    <source>
        <dbReference type="Proteomes" id="UP000654345"/>
    </source>
</evidence>
<evidence type="ECO:0000256" key="1">
    <source>
        <dbReference type="SAM" id="MobiDB-lite"/>
    </source>
</evidence>
<accession>A0ABQ3UYH8</accession>
<keyword evidence="3" id="KW-1185">Reference proteome</keyword>
<dbReference type="EMBL" id="BNJG01000002">
    <property type="protein sequence ID" value="GHO57602.1"/>
    <property type="molecule type" value="Genomic_DNA"/>
</dbReference>
<sequence length="207" mass="23197">MEPTNQHHHQPERAQRDVVSGTTRSLIPTQKRIIVVTGIQAAGKSTVSNLLAQRFVRGVHVEADILQHMIVSGSQGAQEPGPLTGEEARQYRLRLKHMCLIGKSFLEAGFTVVLDDIITGEDWPEVQTHLQGTTYSLIVLAPRVEVVAQIRDKSRAKRPLGKAWALYLDQVLRTTMEGGGHWIDTSEQTPDETVDQILRQIWPEQEI</sequence>